<proteinExistence type="predicted"/>
<protein>
    <recommendedName>
        <fullName evidence="3">GATA-type domain-containing protein</fullName>
    </recommendedName>
</protein>
<dbReference type="PROSITE" id="PS50114">
    <property type="entry name" value="GATA_ZN_FINGER_2"/>
    <property type="match status" value="1"/>
</dbReference>
<feature type="compositionally biased region" description="Low complexity" evidence="2">
    <location>
        <begin position="868"/>
        <end position="877"/>
    </location>
</feature>
<feature type="compositionally biased region" description="Low complexity" evidence="2">
    <location>
        <begin position="228"/>
        <end position="247"/>
    </location>
</feature>
<feature type="compositionally biased region" description="Low complexity" evidence="2">
    <location>
        <begin position="493"/>
        <end position="503"/>
    </location>
</feature>
<feature type="compositionally biased region" description="Basic and acidic residues" evidence="2">
    <location>
        <begin position="599"/>
        <end position="611"/>
    </location>
</feature>
<keyword evidence="5" id="KW-1185">Reference proteome</keyword>
<name>A0ABZ1CN85_9TREE</name>
<feature type="compositionally biased region" description="Polar residues" evidence="2">
    <location>
        <begin position="282"/>
        <end position="297"/>
    </location>
</feature>
<feature type="compositionally biased region" description="Low complexity" evidence="2">
    <location>
        <begin position="316"/>
        <end position="365"/>
    </location>
</feature>
<dbReference type="InterPro" id="IPR000679">
    <property type="entry name" value="Znf_GATA"/>
</dbReference>
<reference evidence="4 5" key="1">
    <citation type="submission" date="2024-01" db="EMBL/GenBank/DDBJ databases">
        <title>Comparative genomics of Cryptococcus and Kwoniella reveals pathogenesis evolution and contrasting modes of karyotype evolution via chromosome fusion or intercentromeric recombination.</title>
        <authorList>
            <person name="Coelho M.A."/>
            <person name="David-Palma M."/>
            <person name="Shea T."/>
            <person name="Bowers K."/>
            <person name="McGinley-Smith S."/>
            <person name="Mohammad A.W."/>
            <person name="Gnirke A."/>
            <person name="Yurkov A.M."/>
            <person name="Nowrousian M."/>
            <person name="Sun S."/>
            <person name="Cuomo C.A."/>
            <person name="Heitman J."/>
        </authorList>
    </citation>
    <scope>NUCLEOTIDE SEQUENCE [LARGE SCALE GENOMIC DNA]</scope>
    <source>
        <strain evidence="4">CBS 11374</strain>
    </source>
</reference>
<feature type="region of interest" description="Disordered" evidence="2">
    <location>
        <begin position="222"/>
        <end position="432"/>
    </location>
</feature>
<feature type="compositionally biased region" description="Polar residues" evidence="2">
    <location>
        <begin position="619"/>
        <end position="628"/>
    </location>
</feature>
<dbReference type="Proteomes" id="UP001329825">
    <property type="component" value="Chromosome 1"/>
</dbReference>
<evidence type="ECO:0000259" key="3">
    <source>
        <dbReference type="PROSITE" id="PS50114"/>
    </source>
</evidence>
<dbReference type="RefSeq" id="XP_062787944.1">
    <property type="nucleotide sequence ID" value="XM_062931893.1"/>
</dbReference>
<dbReference type="InterPro" id="IPR013088">
    <property type="entry name" value="Znf_NHR/GATA"/>
</dbReference>
<dbReference type="Gene3D" id="3.30.50.10">
    <property type="entry name" value="Erythroid Transcription Factor GATA-1, subunit A"/>
    <property type="match status" value="1"/>
</dbReference>
<feature type="compositionally biased region" description="Polar residues" evidence="2">
    <location>
        <begin position="587"/>
        <end position="598"/>
    </location>
</feature>
<keyword evidence="1" id="KW-0862">Zinc</keyword>
<evidence type="ECO:0000313" key="4">
    <source>
        <dbReference type="EMBL" id="WRT63204.1"/>
    </source>
</evidence>
<dbReference type="GeneID" id="87952238"/>
<dbReference type="SMART" id="SM00401">
    <property type="entry name" value="ZnF_GATA"/>
    <property type="match status" value="1"/>
</dbReference>
<evidence type="ECO:0000256" key="1">
    <source>
        <dbReference type="PROSITE-ProRule" id="PRU00094"/>
    </source>
</evidence>
<feature type="region of interest" description="Disordered" evidence="2">
    <location>
        <begin position="582"/>
        <end position="697"/>
    </location>
</feature>
<feature type="compositionally biased region" description="Polar residues" evidence="2">
    <location>
        <begin position="248"/>
        <end position="258"/>
    </location>
</feature>
<feature type="region of interest" description="Disordered" evidence="2">
    <location>
        <begin position="847"/>
        <end position="877"/>
    </location>
</feature>
<keyword evidence="1" id="KW-0863">Zinc-finger</keyword>
<feature type="compositionally biased region" description="Low complexity" evidence="2">
    <location>
        <begin position="638"/>
        <end position="656"/>
    </location>
</feature>
<feature type="compositionally biased region" description="Polar residues" evidence="2">
    <location>
        <begin position="398"/>
        <end position="409"/>
    </location>
</feature>
<dbReference type="CDD" id="cd00202">
    <property type="entry name" value="ZnF_GATA"/>
    <property type="match status" value="1"/>
</dbReference>
<feature type="domain" description="GATA-type" evidence="3">
    <location>
        <begin position="534"/>
        <end position="580"/>
    </location>
</feature>
<dbReference type="EMBL" id="CP141881">
    <property type="protein sequence ID" value="WRT63204.1"/>
    <property type="molecule type" value="Genomic_DNA"/>
</dbReference>
<evidence type="ECO:0000256" key="2">
    <source>
        <dbReference type="SAM" id="MobiDB-lite"/>
    </source>
</evidence>
<evidence type="ECO:0000313" key="5">
    <source>
        <dbReference type="Proteomes" id="UP001329825"/>
    </source>
</evidence>
<feature type="region of interest" description="Disordered" evidence="2">
    <location>
        <begin position="95"/>
        <end position="115"/>
    </location>
</feature>
<dbReference type="SUPFAM" id="SSF57716">
    <property type="entry name" value="Glucocorticoid receptor-like (DNA-binding domain)"/>
    <property type="match status" value="1"/>
</dbReference>
<organism evidence="4 5">
    <name type="scientific">Kwoniella shivajii</name>
    <dbReference type="NCBI Taxonomy" id="564305"/>
    <lineage>
        <taxon>Eukaryota</taxon>
        <taxon>Fungi</taxon>
        <taxon>Dikarya</taxon>
        <taxon>Basidiomycota</taxon>
        <taxon>Agaricomycotina</taxon>
        <taxon>Tremellomycetes</taxon>
        <taxon>Tremellales</taxon>
        <taxon>Cryptococcaceae</taxon>
        <taxon>Kwoniella</taxon>
    </lineage>
</organism>
<keyword evidence="1" id="KW-0479">Metal-binding</keyword>
<sequence>MPPSPGKIHSLPVKVLYNIDTSTQSYLTILHDRQDVYVHPGSSAGTISGNGSEGSLGSCTLKSVARGICFASPECIPNTTSLDFSVYNLDPTTHRPSSARAFPNPNSPGFGSGDASSNTLSWTGRGFLSWVLSENGIGTTLIKGRLVREYEFSNIHFAPEGGLEGLMAAAASSGNGNGNGHGESDMEDLDGKGWGLEVGISLRQLNPDGKIEFQSKKEFQDMLSKGKSNSNSTSTSITASSPIRSTTNTAGPSNSASTPIPVPRSSPLINSTHRFNGGTPHITGTPQPGLSASSTATIRPLIQHPTPVPINHQNHSSSRPSSSLSHRPSSSSMPPSSLPALPSSSNLPSSRPSSSTGESRQSQPQPQAPRPLPQSQSQSQPQPPMKTHKPARAEHTQAHAQLQAGPSQARNREVTPPPIPRSKSPPPSTPSRAKLHALLRADGMMSPDLARHLASNPVLLNLLKAVPTNSNALTALRNITGINKSPHDKIKKGSGSALASASILDDDKERDNSPEATTPTPSAPPLLTPSKMTRNMTEGCCNCGTMTSSCWRTKKMKDGTPRKVCDDCGLYFNEYKKMRPPELWNQPFKQGSSSTSTNEPKRKLAHGHEIINDGPASGLRSSPRLNRTNSDKDTHTLSSTGISTSASMSSATSSMMNIQPDSPRKRQKIKAPPPPSPRRATRASVREGTSATGSDFGAEVFGFSPNTSIFGTSPAVPLQQQDSFGTVMSGMINQQSTSQTGFNNINDNNNNNVIHNGNGITPNGNELLSTPIDPQHDIDINAFLAQMDSSTEGGFNLDNLFNGLGDGMGVELSQEMQDLLNGWETQLNDPNLLGNLDMSLLGDGSANSNSNGHGLENTGGHSIGMGYTSNGNTGTGS</sequence>
<feature type="compositionally biased region" description="Pro residues" evidence="2">
    <location>
        <begin position="415"/>
        <end position="429"/>
    </location>
</feature>
<gene>
    <name evidence="4" type="ORF">IL334_000107</name>
</gene>
<feature type="region of interest" description="Disordered" evidence="2">
    <location>
        <begin position="483"/>
        <end position="530"/>
    </location>
</feature>
<accession>A0ABZ1CN85</accession>